<evidence type="ECO:0000256" key="5">
    <source>
        <dbReference type="SAM" id="Phobius"/>
    </source>
</evidence>
<dbReference type="PROSITE" id="PS50262">
    <property type="entry name" value="G_PROTEIN_RECEP_F1_2"/>
    <property type="match status" value="1"/>
</dbReference>
<accession>A0A813S8M7</accession>
<dbReference type="InterPro" id="IPR017452">
    <property type="entry name" value="GPCR_Rhodpsn_7TM"/>
</dbReference>
<dbReference type="Proteomes" id="UP000663844">
    <property type="component" value="Unassembled WGS sequence"/>
</dbReference>
<dbReference type="PANTHER" id="PTHR46641">
    <property type="entry name" value="FMRFAMIDE RECEPTOR-RELATED"/>
    <property type="match status" value="1"/>
</dbReference>
<proteinExistence type="predicted"/>
<comment type="subcellular location">
    <subcellularLocation>
        <location evidence="1">Membrane</location>
    </subcellularLocation>
</comment>
<dbReference type="GO" id="GO:0016020">
    <property type="term" value="C:membrane"/>
    <property type="evidence" value="ECO:0007669"/>
    <property type="project" value="UniProtKB-SubCell"/>
</dbReference>
<evidence type="ECO:0000256" key="1">
    <source>
        <dbReference type="ARBA" id="ARBA00004370"/>
    </source>
</evidence>
<keyword evidence="2 5" id="KW-0812">Transmembrane</keyword>
<evidence type="ECO:0000256" key="2">
    <source>
        <dbReference type="ARBA" id="ARBA00022692"/>
    </source>
</evidence>
<dbReference type="EMBL" id="CAJNOG010000029">
    <property type="protein sequence ID" value="CAF0795739.1"/>
    <property type="molecule type" value="Genomic_DNA"/>
</dbReference>
<evidence type="ECO:0000256" key="4">
    <source>
        <dbReference type="ARBA" id="ARBA00023136"/>
    </source>
</evidence>
<evidence type="ECO:0000313" key="7">
    <source>
        <dbReference type="EMBL" id="CAF0795739.1"/>
    </source>
</evidence>
<sequence>MSAPFLAIIQQGMTRYIMPIMITVANLSNILSIIIFSRRHHRKSSCSIYLIFAAASAIVSVNWALIPGIKALNNPPDVFSQFLVLCRLRGYILQVANNLFRTFLVLACADRSAMSSSHVSIRSWATTKIAWRTVIVVIIAWLCIPSHLLIWETIENSKCSAFGTYATFYTTYTFIIIFTPLCLISLFAFLTLRNMKRLRRRVQPVNGQPTITQGQMKKRDSDFVRMILAEVFVFLILTSAYPIVFLYTTVTANILNKSATRLQIESFISFFSNSFLQYLNSGASFFIYMSTCHAFRSEVKQFILTGGRSNVIDSSIPRITTQRELVQRKTTQNIS</sequence>
<dbReference type="AlphaFoldDB" id="A0A813S8M7"/>
<dbReference type="EMBL" id="CAJOAZ010009631">
    <property type="protein sequence ID" value="CAF4207084.1"/>
    <property type="molecule type" value="Genomic_DNA"/>
</dbReference>
<name>A0A813S8M7_9BILA</name>
<comment type="caution">
    <text evidence="7">The sequence shown here is derived from an EMBL/GenBank/DDBJ whole genome shotgun (WGS) entry which is preliminary data.</text>
</comment>
<dbReference type="Gene3D" id="1.20.1070.10">
    <property type="entry name" value="Rhodopsin 7-helix transmembrane proteins"/>
    <property type="match status" value="1"/>
</dbReference>
<protein>
    <recommendedName>
        <fullName evidence="6">G-protein coupled receptors family 1 profile domain-containing protein</fullName>
    </recommendedName>
</protein>
<dbReference type="PANTHER" id="PTHR46641:SF18">
    <property type="entry name" value="G-PROTEIN COUPLED RECEPTORS FAMILY 1 PROFILE DOMAIN-CONTAINING PROTEIN"/>
    <property type="match status" value="1"/>
</dbReference>
<reference evidence="7" key="1">
    <citation type="submission" date="2021-02" db="EMBL/GenBank/DDBJ databases">
        <authorList>
            <person name="Nowell W R."/>
        </authorList>
    </citation>
    <scope>NUCLEOTIDE SEQUENCE</scope>
</reference>
<feature type="transmembrane region" description="Helical" evidence="5">
    <location>
        <begin position="171"/>
        <end position="192"/>
    </location>
</feature>
<evidence type="ECO:0000256" key="3">
    <source>
        <dbReference type="ARBA" id="ARBA00022989"/>
    </source>
</evidence>
<evidence type="ECO:0000313" key="8">
    <source>
        <dbReference type="EMBL" id="CAF4207084.1"/>
    </source>
</evidence>
<keyword evidence="4 5" id="KW-0472">Membrane</keyword>
<gene>
    <name evidence="7" type="ORF">JYZ213_LOCUS4976</name>
    <name evidence="8" type="ORF">OXD698_LOCUS41157</name>
</gene>
<feature type="transmembrane region" description="Helical" evidence="5">
    <location>
        <begin position="16"/>
        <end position="36"/>
    </location>
</feature>
<keyword evidence="3 5" id="KW-1133">Transmembrane helix</keyword>
<dbReference type="Proteomes" id="UP000663845">
    <property type="component" value="Unassembled WGS sequence"/>
</dbReference>
<feature type="domain" description="G-protein coupled receptors family 1 profile" evidence="6">
    <location>
        <begin position="28"/>
        <end position="288"/>
    </location>
</feature>
<evidence type="ECO:0000259" key="6">
    <source>
        <dbReference type="PROSITE" id="PS50262"/>
    </source>
</evidence>
<dbReference type="SUPFAM" id="SSF81321">
    <property type="entry name" value="Family A G protein-coupled receptor-like"/>
    <property type="match status" value="1"/>
</dbReference>
<feature type="transmembrane region" description="Helical" evidence="5">
    <location>
        <begin position="89"/>
        <end position="109"/>
    </location>
</feature>
<feature type="transmembrane region" description="Helical" evidence="5">
    <location>
        <begin position="267"/>
        <end position="288"/>
    </location>
</feature>
<feature type="transmembrane region" description="Helical" evidence="5">
    <location>
        <begin position="48"/>
        <end position="69"/>
    </location>
</feature>
<organism evidence="7 9">
    <name type="scientific">Adineta steineri</name>
    <dbReference type="NCBI Taxonomy" id="433720"/>
    <lineage>
        <taxon>Eukaryota</taxon>
        <taxon>Metazoa</taxon>
        <taxon>Spiralia</taxon>
        <taxon>Gnathifera</taxon>
        <taxon>Rotifera</taxon>
        <taxon>Eurotatoria</taxon>
        <taxon>Bdelloidea</taxon>
        <taxon>Adinetida</taxon>
        <taxon>Adinetidae</taxon>
        <taxon>Adineta</taxon>
    </lineage>
</organism>
<feature type="transmembrane region" description="Helical" evidence="5">
    <location>
        <begin position="223"/>
        <end position="247"/>
    </location>
</feature>
<feature type="transmembrane region" description="Helical" evidence="5">
    <location>
        <begin position="129"/>
        <end position="151"/>
    </location>
</feature>
<evidence type="ECO:0000313" key="9">
    <source>
        <dbReference type="Proteomes" id="UP000663845"/>
    </source>
</evidence>
<dbReference type="InterPro" id="IPR052954">
    <property type="entry name" value="GPCR-Ligand_Int"/>
</dbReference>